<dbReference type="InterPro" id="IPR016181">
    <property type="entry name" value="Acyl_CoA_acyltransferase"/>
</dbReference>
<proteinExistence type="predicted"/>
<feature type="domain" description="N-acetyltransferase" evidence="2">
    <location>
        <begin position="34"/>
        <end position="77"/>
    </location>
</feature>
<name>A0A2H1JKE8_9MICO</name>
<dbReference type="AlphaFoldDB" id="A0A2H1JKE8"/>
<dbReference type="GO" id="GO:0016747">
    <property type="term" value="F:acyltransferase activity, transferring groups other than amino-acyl groups"/>
    <property type="evidence" value="ECO:0007669"/>
    <property type="project" value="InterPro"/>
</dbReference>
<keyword evidence="3" id="KW-0808">Transferase</keyword>
<gene>
    <name evidence="3" type="ORF">BI49514_02089</name>
</gene>
<evidence type="ECO:0000256" key="1">
    <source>
        <dbReference type="SAM" id="MobiDB-lite"/>
    </source>
</evidence>
<dbReference type="Proteomes" id="UP000234382">
    <property type="component" value="Unassembled WGS sequence"/>
</dbReference>
<dbReference type="InterPro" id="IPR000182">
    <property type="entry name" value="GNAT_dom"/>
</dbReference>
<evidence type="ECO:0000313" key="4">
    <source>
        <dbReference type="Proteomes" id="UP000234382"/>
    </source>
</evidence>
<dbReference type="EMBL" id="FXYX01000014">
    <property type="protein sequence ID" value="SMX87929.1"/>
    <property type="molecule type" value="Genomic_DNA"/>
</dbReference>
<protein>
    <submittedName>
        <fullName evidence="3">Acetyltransferase (GNAT) domain-containing protein</fullName>
    </submittedName>
</protein>
<evidence type="ECO:0000313" key="3">
    <source>
        <dbReference type="EMBL" id="SMX87929.1"/>
    </source>
</evidence>
<accession>A0A2H1JKE8</accession>
<feature type="region of interest" description="Disordered" evidence="1">
    <location>
        <begin position="1"/>
        <end position="30"/>
    </location>
</feature>
<keyword evidence="4" id="KW-1185">Reference proteome</keyword>
<sequence>MTAGDAHLAEHSGSSTHIGPPGYPELMRPCDTPRLRLREMTDDDLDDMAALLGDLQVMEYYPHPKDRTEAAAACVDHARELGMQRNPELRHKSPSHEVFSLDL</sequence>
<organism evidence="3 4">
    <name type="scientific">Brevibacterium iodinum ATCC 49514</name>
    <dbReference type="NCBI Taxonomy" id="1255616"/>
    <lineage>
        <taxon>Bacteria</taxon>
        <taxon>Bacillati</taxon>
        <taxon>Actinomycetota</taxon>
        <taxon>Actinomycetes</taxon>
        <taxon>Micrococcales</taxon>
        <taxon>Brevibacteriaceae</taxon>
        <taxon>Brevibacterium</taxon>
    </lineage>
</organism>
<dbReference type="SUPFAM" id="SSF55729">
    <property type="entry name" value="Acyl-CoA N-acyltransferases (Nat)"/>
    <property type="match status" value="1"/>
</dbReference>
<dbReference type="Gene3D" id="3.40.630.30">
    <property type="match status" value="1"/>
</dbReference>
<evidence type="ECO:0000259" key="2">
    <source>
        <dbReference type="Pfam" id="PF13302"/>
    </source>
</evidence>
<reference evidence="4" key="1">
    <citation type="submission" date="2017-03" db="EMBL/GenBank/DDBJ databases">
        <authorList>
            <person name="Monnet C."/>
        </authorList>
    </citation>
    <scope>NUCLEOTIDE SEQUENCE [LARGE SCALE GENOMIC DNA]</scope>
    <source>
        <strain evidence="4">ATCC 49514</strain>
    </source>
</reference>
<dbReference type="Pfam" id="PF13302">
    <property type="entry name" value="Acetyltransf_3"/>
    <property type="match status" value="1"/>
</dbReference>